<dbReference type="SUPFAM" id="SSF52047">
    <property type="entry name" value="RNI-like"/>
    <property type="match status" value="1"/>
</dbReference>
<dbReference type="EMBL" id="JAEPRD010000173">
    <property type="protein sequence ID" value="KAG2195318.1"/>
    <property type="molecule type" value="Genomic_DNA"/>
</dbReference>
<organism evidence="1 2">
    <name type="scientific">Mucor saturninus</name>
    <dbReference type="NCBI Taxonomy" id="64648"/>
    <lineage>
        <taxon>Eukaryota</taxon>
        <taxon>Fungi</taxon>
        <taxon>Fungi incertae sedis</taxon>
        <taxon>Mucoromycota</taxon>
        <taxon>Mucoromycotina</taxon>
        <taxon>Mucoromycetes</taxon>
        <taxon>Mucorales</taxon>
        <taxon>Mucorineae</taxon>
        <taxon>Mucoraceae</taxon>
        <taxon>Mucor</taxon>
    </lineage>
</organism>
<evidence type="ECO:0008006" key="3">
    <source>
        <dbReference type="Google" id="ProtNLM"/>
    </source>
</evidence>
<dbReference type="OrthoDB" id="2282896at2759"/>
<comment type="caution">
    <text evidence="1">The sequence shown here is derived from an EMBL/GenBank/DDBJ whole genome shotgun (WGS) entry which is preliminary data.</text>
</comment>
<proteinExistence type="predicted"/>
<reference evidence="1" key="1">
    <citation type="submission" date="2020-12" db="EMBL/GenBank/DDBJ databases">
        <title>Metabolic potential, ecology and presence of endohyphal bacteria is reflected in genomic diversity of Mucoromycotina.</title>
        <authorList>
            <person name="Muszewska A."/>
            <person name="Okrasinska A."/>
            <person name="Steczkiewicz K."/>
            <person name="Drgas O."/>
            <person name="Orlowska M."/>
            <person name="Perlinska-Lenart U."/>
            <person name="Aleksandrzak-Piekarczyk T."/>
            <person name="Szatraj K."/>
            <person name="Zielenkiewicz U."/>
            <person name="Pilsyk S."/>
            <person name="Malc E."/>
            <person name="Mieczkowski P."/>
            <person name="Kruszewska J.S."/>
            <person name="Biernat P."/>
            <person name="Pawlowska J."/>
        </authorList>
    </citation>
    <scope>NUCLEOTIDE SEQUENCE</scope>
    <source>
        <strain evidence="1">WA0000017839</strain>
    </source>
</reference>
<accession>A0A8H7QMF3</accession>
<dbReference type="AlphaFoldDB" id="A0A8H7QMF3"/>
<gene>
    <name evidence="1" type="ORF">INT47_000471</name>
</gene>
<sequence>MGRHLNFPDDILDVIFGIIREESDFYSLLQCELVCKAWMIPAQRSLYTDIEFRSEKEVDTLIRALTKRPNSIPGKFTRSVVYNGHNTKENPKDTRTCRKIFEYLFGKKEGGVKKTPWIDSFVEIFPHVRNISLAKEDSSYFWILIKAFGSGKWKGMECIGKCPEEFADSHNACAMLNKDTLKTLHLCDDKENETCSLYDRLHLFPRLKKLYMATNQYSFFEYADYATEIIPGLDTLCYENLKDTDFNSLTPYKPVNLSLITPRPNIKNLVIQLTSYENDNFLLYLMTKFPKLQRVTINQKNKAQIHGARLDEIQLVCDNFSIPVLSKFMAFVSKCEDHLMDLLYTTQDPGDILPNYWSLCNPENPKVVTITYFEGRARRRFNMIEHNEDMVRIRMDVPSLLGSSVTLVDYPWLEPTLPHLMVLEKCGKQIDHLVLSVNHKHIPLYLYEEGVDVPNENSINLMDGFCFGHVIEYCTKLKVLHYYRSKLFSLFKYSRYVFRNTTITDLILEDVLISMDTMSQISERLPSLKRLRLRHVSCDSKILDTPLSLDSVIDMPWTSFRYLNLRNYMIDGVSYFRLPTNMLVHLTTENEEMFFKCKIRNPTRTRWEDIVIDTDDIEHIPEFLNPPRAVPIEEEEYMSRMRQKNNASVHVICKSLNYLVLAFDLISPTLSCFVLVPDKETDVSTMSDHEICAHYMSRDN</sequence>
<name>A0A8H7QMF3_9FUNG</name>
<evidence type="ECO:0000313" key="2">
    <source>
        <dbReference type="Proteomes" id="UP000603453"/>
    </source>
</evidence>
<keyword evidence="2" id="KW-1185">Reference proteome</keyword>
<protein>
    <recommendedName>
        <fullName evidence="3">F-box domain-containing protein</fullName>
    </recommendedName>
</protein>
<evidence type="ECO:0000313" key="1">
    <source>
        <dbReference type="EMBL" id="KAG2195318.1"/>
    </source>
</evidence>
<dbReference type="Proteomes" id="UP000603453">
    <property type="component" value="Unassembled WGS sequence"/>
</dbReference>